<keyword evidence="13" id="KW-0325">Glycoprotein</keyword>
<comment type="catalytic activity">
    <reaction evidence="1">
        <text>ATP + protein L-histidine = ADP + protein N-phospho-L-histidine.</text>
        <dbReference type="EC" id="2.7.13.3"/>
    </reaction>
</comment>
<dbReference type="Gene3D" id="3.40.50.2300">
    <property type="match status" value="1"/>
</dbReference>
<evidence type="ECO:0000256" key="9">
    <source>
        <dbReference type="ARBA" id="ARBA00022840"/>
    </source>
</evidence>
<keyword evidence="7" id="KW-0547">Nucleotide-binding</keyword>
<accession>A0AA39WER2</accession>
<feature type="compositionally biased region" description="Polar residues" evidence="15">
    <location>
        <begin position="771"/>
        <end position="791"/>
    </location>
</feature>
<dbReference type="InterPro" id="IPR003594">
    <property type="entry name" value="HATPase_dom"/>
</dbReference>
<evidence type="ECO:0000259" key="18">
    <source>
        <dbReference type="PROSITE" id="PS50110"/>
    </source>
</evidence>
<sequence length="1185" mass="128716">MRVAIREQLAALVILAVLVSLAIVSIPTWIYVNGFVRGVESDGLALTASLKAARISSEIELVQTTCLTISTRLLLQNGFQAFYNLNTNETGEQAWVEAHKDMASALSSTGFSGLLQARLYSRNTTGNKYGLLNVTGDSIDGNSPIALPYFNPDGSRAILGDGDGGFPPSLYPNISYVDLGRANQFQNNTQAFAAFAFPNVALGNGSDGAGVLLGPLVVNSTYALISITVPVRKIGNPRYIIGYMTVVASASSIVEVQLSDEGLGSTGTMLLVGTTNPWNHFNDSLSASNRTFQPPKDPFGVQPVQFLLPPISPTGTFDRHDKHSFTSGAFDAAFPLESYEAAFSVFYNKNVAPNNATSILSSTNEQGWAVAVGAARPQTSLVSWAVIVEQDRREAFEPIRTLRDILLGCVFGTAGLVLLIIFPCAHLSVMPIRRLKDATEKSIAPPGYEEFDDDSFDEENPSSGGTTSGRSEKGLFAAIRKRIRRRRRARLRAGTTNEPTRRQFKIPARVDDRKHFVTDELTELTQTFNEMTEELVKQYTSLDEKVAERTRELEISKKAAEAANESKTLFIANISHELKTPLNGIMGMCAVCMEEDDIGRIKQSLKTLYKSGDLLLHLLEDLLSFSKNQIGQQVSLEEKDFRLGDIRSQMLAIFDKQVRESRITFTVNFVGADVLDGTPSPERRISLDRRLPALGPAGVGRLKDMCLWGDQHRILQVIINLVNNSLKFTPPGGKVELRIRCVGEAESNSDESRASSLSKTGSHRAGRTRNRVGSASTNSASSKGAHSPASQHLKNGTALAINPLDPKPAPHVFIRERSPTPPPPNAKSFIFEFEVEDTGPGIAEHMQQKIFEPFVQGDLGLSKKFGGTGLGLSICSQLATIMGGSISLKSTVGVGTTFTMLIPLKYVKDRTASSSLKSRPPSVGSIDGETARNSVTKSVAESQHQAVPPTVLDKQPRLVGLSQPFFATNPNPPRPSKEDQMAAIDRAMSNREGQGKLRVLVADDNSTNIEVVSRMLKLEDIYDVTIAKDGQEAYDLVKANMENNQRFDVIFMDIQMPNLDGLQSTRLIRKMGYSAPIVALTAFSEESNVKECMESGMDEFLSKPIRRPALKQVLKKFATIEEEPETSSLEKKTPAQTPQKEGGDPLAAEGASPMVNGVATPQNGAPPPRQNPALPQPNGHGAKGP</sequence>
<dbReference type="GO" id="GO:0000155">
    <property type="term" value="F:phosphorelay sensor kinase activity"/>
    <property type="evidence" value="ECO:0007669"/>
    <property type="project" value="InterPro"/>
</dbReference>
<evidence type="ECO:0000256" key="11">
    <source>
        <dbReference type="ARBA" id="ARBA00023012"/>
    </source>
</evidence>
<evidence type="ECO:0000256" key="6">
    <source>
        <dbReference type="ARBA" id="ARBA00022692"/>
    </source>
</evidence>
<dbReference type="Gene3D" id="1.10.287.130">
    <property type="match status" value="1"/>
</dbReference>
<name>A0AA39WER2_9PEZI</name>
<dbReference type="CDD" id="cd00082">
    <property type="entry name" value="HisKA"/>
    <property type="match status" value="1"/>
</dbReference>
<feature type="domain" description="Histidine kinase" evidence="17">
    <location>
        <begin position="573"/>
        <end position="906"/>
    </location>
</feature>
<evidence type="ECO:0000256" key="14">
    <source>
        <dbReference type="PROSITE-ProRule" id="PRU00169"/>
    </source>
</evidence>
<dbReference type="CDD" id="cd17546">
    <property type="entry name" value="REC_hyHK_CKI1_RcsC-like"/>
    <property type="match status" value="1"/>
</dbReference>
<keyword evidence="8" id="KW-0418">Kinase</keyword>
<dbReference type="GO" id="GO:0005886">
    <property type="term" value="C:plasma membrane"/>
    <property type="evidence" value="ECO:0007669"/>
    <property type="project" value="UniProtKB-ARBA"/>
</dbReference>
<feature type="transmembrane region" description="Helical" evidence="16">
    <location>
        <begin position="12"/>
        <end position="32"/>
    </location>
</feature>
<reference evidence="19" key="1">
    <citation type="submission" date="2023-06" db="EMBL/GenBank/DDBJ databases">
        <title>Genome-scale phylogeny and comparative genomics of the fungal order Sordariales.</title>
        <authorList>
            <consortium name="Lawrence Berkeley National Laboratory"/>
            <person name="Hensen N."/>
            <person name="Bonometti L."/>
            <person name="Westerberg I."/>
            <person name="Brannstrom I.O."/>
            <person name="Guillou S."/>
            <person name="Cros-Aarteil S."/>
            <person name="Calhoun S."/>
            <person name="Haridas S."/>
            <person name="Kuo A."/>
            <person name="Mondo S."/>
            <person name="Pangilinan J."/>
            <person name="Riley R."/>
            <person name="Labutti K."/>
            <person name="Andreopoulos B."/>
            <person name="Lipzen A."/>
            <person name="Chen C."/>
            <person name="Yanf M."/>
            <person name="Daum C."/>
            <person name="Ng V."/>
            <person name="Clum A."/>
            <person name="Steindorff A."/>
            <person name="Ohm R."/>
            <person name="Martin F."/>
            <person name="Silar P."/>
            <person name="Natvig D."/>
            <person name="Lalanne C."/>
            <person name="Gautier V."/>
            <person name="Ament-Velasquez S.L."/>
            <person name="Kruys A."/>
            <person name="Hutchinson M.I."/>
            <person name="Powell A.J."/>
            <person name="Barry K."/>
            <person name="Miller A.N."/>
            <person name="Grigoriev I.V."/>
            <person name="Debuchy R."/>
            <person name="Gladieux P."/>
            <person name="Thoren M.H."/>
            <person name="Johannesson H."/>
        </authorList>
    </citation>
    <scope>NUCLEOTIDE SEQUENCE</scope>
    <source>
        <strain evidence="19">CBS 606.72</strain>
    </source>
</reference>
<keyword evidence="12 16" id="KW-0472">Membrane</keyword>
<dbReference type="SMART" id="SM00388">
    <property type="entry name" value="HisKA"/>
    <property type="match status" value="1"/>
</dbReference>
<evidence type="ECO:0000256" key="3">
    <source>
        <dbReference type="ARBA" id="ARBA00012438"/>
    </source>
</evidence>
<evidence type="ECO:0000313" key="19">
    <source>
        <dbReference type="EMBL" id="KAK0614049.1"/>
    </source>
</evidence>
<dbReference type="InterPro" id="IPR036890">
    <property type="entry name" value="HATPase_C_sf"/>
</dbReference>
<dbReference type="SUPFAM" id="SSF47384">
    <property type="entry name" value="Homodimeric domain of signal transducing histidine kinase"/>
    <property type="match status" value="1"/>
</dbReference>
<organism evidence="19 20">
    <name type="scientific">Immersiella caudata</name>
    <dbReference type="NCBI Taxonomy" id="314043"/>
    <lineage>
        <taxon>Eukaryota</taxon>
        <taxon>Fungi</taxon>
        <taxon>Dikarya</taxon>
        <taxon>Ascomycota</taxon>
        <taxon>Pezizomycotina</taxon>
        <taxon>Sordariomycetes</taxon>
        <taxon>Sordariomycetidae</taxon>
        <taxon>Sordariales</taxon>
        <taxon>Lasiosphaeriaceae</taxon>
        <taxon>Immersiella</taxon>
    </lineage>
</organism>
<keyword evidence="5" id="KW-0808">Transferase</keyword>
<keyword evidence="4 14" id="KW-0597">Phosphoprotein</keyword>
<keyword evidence="6 16" id="KW-0812">Transmembrane</keyword>
<evidence type="ECO:0000256" key="1">
    <source>
        <dbReference type="ARBA" id="ARBA00000085"/>
    </source>
</evidence>
<evidence type="ECO:0000259" key="17">
    <source>
        <dbReference type="PROSITE" id="PS50109"/>
    </source>
</evidence>
<feature type="transmembrane region" description="Helical" evidence="16">
    <location>
        <begin position="405"/>
        <end position="427"/>
    </location>
</feature>
<evidence type="ECO:0000256" key="2">
    <source>
        <dbReference type="ARBA" id="ARBA00004370"/>
    </source>
</evidence>
<dbReference type="Proteomes" id="UP001175000">
    <property type="component" value="Unassembled WGS sequence"/>
</dbReference>
<dbReference type="SMART" id="SM00448">
    <property type="entry name" value="REC"/>
    <property type="match status" value="1"/>
</dbReference>
<dbReference type="InterPro" id="IPR036097">
    <property type="entry name" value="HisK_dim/P_sf"/>
</dbReference>
<evidence type="ECO:0000256" key="12">
    <source>
        <dbReference type="ARBA" id="ARBA00023136"/>
    </source>
</evidence>
<feature type="compositionally biased region" description="Basic residues" evidence="15">
    <location>
        <begin position="761"/>
        <end position="770"/>
    </location>
</feature>
<proteinExistence type="predicted"/>
<evidence type="ECO:0000256" key="5">
    <source>
        <dbReference type="ARBA" id="ARBA00022679"/>
    </source>
</evidence>
<keyword evidence="9" id="KW-0067">ATP-binding</keyword>
<dbReference type="InterPro" id="IPR011006">
    <property type="entry name" value="CheY-like_superfamily"/>
</dbReference>
<protein>
    <recommendedName>
        <fullName evidence="3">histidine kinase</fullName>
        <ecNumber evidence="3">2.7.13.3</ecNumber>
    </recommendedName>
</protein>
<dbReference type="SUPFAM" id="SSF55874">
    <property type="entry name" value="ATPase domain of HSP90 chaperone/DNA topoisomerase II/histidine kinase"/>
    <property type="match status" value="1"/>
</dbReference>
<dbReference type="GO" id="GO:0007234">
    <property type="term" value="P:osmosensory signaling via phosphorelay pathway"/>
    <property type="evidence" value="ECO:0007669"/>
    <property type="project" value="UniProtKB-ARBA"/>
</dbReference>
<dbReference type="PANTHER" id="PTHR43719">
    <property type="entry name" value="TWO-COMPONENT HISTIDINE KINASE"/>
    <property type="match status" value="1"/>
</dbReference>
<dbReference type="InterPro" id="IPR003661">
    <property type="entry name" value="HisK_dim/P_dom"/>
</dbReference>
<evidence type="ECO:0000256" key="15">
    <source>
        <dbReference type="SAM" id="MobiDB-lite"/>
    </source>
</evidence>
<dbReference type="InterPro" id="IPR005467">
    <property type="entry name" value="His_kinase_dom"/>
</dbReference>
<dbReference type="GO" id="GO:0005524">
    <property type="term" value="F:ATP binding"/>
    <property type="evidence" value="ECO:0007669"/>
    <property type="project" value="UniProtKB-KW"/>
</dbReference>
<dbReference type="Gene3D" id="6.10.340.10">
    <property type="match status" value="1"/>
</dbReference>
<dbReference type="Pfam" id="PF00512">
    <property type="entry name" value="HisKA"/>
    <property type="match status" value="1"/>
</dbReference>
<keyword evidence="10 16" id="KW-1133">Transmembrane helix</keyword>
<dbReference type="Pfam" id="PF00072">
    <property type="entry name" value="Response_reg"/>
    <property type="match status" value="1"/>
</dbReference>
<evidence type="ECO:0000256" key="7">
    <source>
        <dbReference type="ARBA" id="ARBA00022741"/>
    </source>
</evidence>
<feature type="region of interest" description="Disordered" evidence="15">
    <location>
        <begin position="444"/>
        <end position="471"/>
    </location>
</feature>
<dbReference type="CDD" id="cd16922">
    <property type="entry name" value="HATPase_EvgS-ArcB-TorS-like"/>
    <property type="match status" value="1"/>
</dbReference>
<feature type="region of interest" description="Disordered" evidence="15">
    <location>
        <begin position="1121"/>
        <end position="1185"/>
    </location>
</feature>
<dbReference type="SUPFAM" id="SSF52172">
    <property type="entry name" value="CheY-like"/>
    <property type="match status" value="1"/>
</dbReference>
<gene>
    <name evidence="19" type="ORF">B0T14DRAFT_436915</name>
</gene>
<dbReference type="SMART" id="SM00387">
    <property type="entry name" value="HATPase_c"/>
    <property type="match status" value="1"/>
</dbReference>
<dbReference type="InterPro" id="IPR001789">
    <property type="entry name" value="Sig_transdc_resp-reg_receiver"/>
</dbReference>
<dbReference type="InterPro" id="IPR004358">
    <property type="entry name" value="Sig_transdc_His_kin-like_C"/>
</dbReference>
<keyword evidence="20" id="KW-1185">Reference proteome</keyword>
<dbReference type="AlphaFoldDB" id="A0AA39WER2"/>
<feature type="domain" description="Response regulatory" evidence="18">
    <location>
        <begin position="998"/>
        <end position="1118"/>
    </location>
</feature>
<feature type="modified residue" description="4-aspartylphosphate" evidence="14">
    <location>
        <position position="1053"/>
    </location>
</feature>
<dbReference type="EMBL" id="JAULSU010000006">
    <property type="protein sequence ID" value="KAK0614049.1"/>
    <property type="molecule type" value="Genomic_DNA"/>
</dbReference>
<evidence type="ECO:0000256" key="10">
    <source>
        <dbReference type="ARBA" id="ARBA00022989"/>
    </source>
</evidence>
<keyword evidence="11" id="KW-0902">Two-component regulatory system</keyword>
<dbReference type="FunFam" id="1.10.287.130:FF:000004">
    <property type="entry name" value="Ethylene receptor 1"/>
    <property type="match status" value="1"/>
</dbReference>
<dbReference type="InterPro" id="IPR050956">
    <property type="entry name" value="2C_system_His_kinase"/>
</dbReference>
<evidence type="ECO:0000256" key="16">
    <source>
        <dbReference type="SAM" id="Phobius"/>
    </source>
</evidence>
<dbReference type="EC" id="2.7.13.3" evidence="3"/>
<dbReference type="PROSITE" id="PS50110">
    <property type="entry name" value="RESPONSE_REGULATORY"/>
    <property type="match status" value="1"/>
</dbReference>
<dbReference type="FunFam" id="3.40.50.2300:FF:000289">
    <property type="entry name" value="Osmosensing histidine protein kinase SLN1"/>
    <property type="match status" value="1"/>
</dbReference>
<dbReference type="Pfam" id="PF02518">
    <property type="entry name" value="HATPase_c"/>
    <property type="match status" value="1"/>
</dbReference>
<comment type="subcellular location">
    <subcellularLocation>
        <location evidence="2">Membrane</location>
    </subcellularLocation>
</comment>
<dbReference type="PANTHER" id="PTHR43719:SF34">
    <property type="entry name" value="TWO-COMPONENT SYSTEM PROTEIN B"/>
    <property type="match status" value="1"/>
</dbReference>
<dbReference type="PROSITE" id="PS50109">
    <property type="entry name" value="HIS_KIN"/>
    <property type="match status" value="1"/>
</dbReference>
<evidence type="ECO:0000256" key="13">
    <source>
        <dbReference type="ARBA" id="ARBA00023180"/>
    </source>
</evidence>
<feature type="compositionally biased region" description="Acidic residues" evidence="15">
    <location>
        <begin position="449"/>
        <end position="460"/>
    </location>
</feature>
<evidence type="ECO:0000256" key="4">
    <source>
        <dbReference type="ARBA" id="ARBA00022553"/>
    </source>
</evidence>
<evidence type="ECO:0000313" key="20">
    <source>
        <dbReference type="Proteomes" id="UP001175000"/>
    </source>
</evidence>
<dbReference type="Gene3D" id="3.30.565.10">
    <property type="entry name" value="Histidine kinase-like ATPase, C-terminal domain"/>
    <property type="match status" value="1"/>
</dbReference>
<feature type="region of interest" description="Disordered" evidence="15">
    <location>
        <begin position="744"/>
        <end position="791"/>
    </location>
</feature>
<comment type="caution">
    <text evidence="19">The sequence shown here is derived from an EMBL/GenBank/DDBJ whole genome shotgun (WGS) entry which is preliminary data.</text>
</comment>
<evidence type="ECO:0000256" key="8">
    <source>
        <dbReference type="ARBA" id="ARBA00022777"/>
    </source>
</evidence>
<dbReference type="PRINTS" id="PR00344">
    <property type="entry name" value="BCTRLSENSOR"/>
</dbReference>